<dbReference type="InterPro" id="IPR043751">
    <property type="entry name" value="DUF5696"/>
</dbReference>
<sequence length="792" mass="91752">MSRKIKRSIVAILLVVFTSITVNGMSKKNASIFNTYEDNNSNFSYIEDSFLSSSRFTQLNKVTEAEKEQYNENYKIRYANEKLDLLGYELALSNESYDLYFENDSYSIVIVNKTTGFVWSSRAEFQEYSDGNNNARHLMNSGIWIDYVKTNTQNLRQTTTSIYSAAKVTYLNNEDVPTELKPYVIKNDSYDKNLMEIESEINTSNKTITSLINFKELKISFKVNLTLSENGINVNLDNSTILENDINTKLTNIYIFPYLGSTRENKVPGYFMIPDGIGALVRLNRQFNKDFNARYYGNDLGYNEGYLPELSLPIFGIVHLENENALYAKINEGAENVVLQGRFWGASSRYFRLNPRYIVRQVYKTIIDRKGNGYDSLLDQKTTSNLNIDYKFLTGEEANYVGIAKDYQEFLNSINVLTKRELTGNGIPLNINYLMSDREDSFLGTKKVTMTTVSQVEEIYNEFKNNGITNQQVNLQGYSTSGNRDRAPYKISVIESKNNFKKLAELVKNDDNNIYFENNYLVSTNYNNRISYNRDVARNVSQTRMAYDRYDLNDSSYKKYYLYPEQSLRLAKQDVKKVNDLLISGLTIDDETNNLYSTYKSGNYIDRTMNLVNQRQIFELYENMQMRFPHLYALEYAKTFLDVPITNSQYDFYTDLIPLIPLVLKGYISYFTPNINYNALGIERLLMMVDFAINPSFVLTYSPTYKMRYTLSYTDYSTSYSDYKDEVIETYNFVNDALKNVIGATIIERNILGLGIVEVKYSNNVKIYINYTSKNFTYNNISIPASNYKVVQ</sequence>
<dbReference type="Proteomes" id="UP000289841">
    <property type="component" value="Chromosome"/>
</dbReference>
<dbReference type="STRING" id="1278311.GCA_000428705_00293"/>
<proteinExistence type="predicted"/>
<dbReference type="RefSeq" id="WP_026389997.1">
    <property type="nucleotide sequence ID" value="NZ_LR215048.1"/>
</dbReference>
<gene>
    <name evidence="1" type="ORF">NCTC10138_01100</name>
</gene>
<accession>A0A449BEI6</accession>
<reference evidence="1 2" key="1">
    <citation type="submission" date="2019-01" db="EMBL/GenBank/DDBJ databases">
        <authorList>
            <consortium name="Pathogen Informatics"/>
        </authorList>
    </citation>
    <scope>NUCLEOTIDE SEQUENCE [LARGE SCALE GENOMIC DNA]</scope>
    <source>
        <strain evidence="1 2">NCTC10138</strain>
    </source>
</reference>
<dbReference type="Pfam" id="PF18952">
    <property type="entry name" value="DUF5696"/>
    <property type="match status" value="1"/>
</dbReference>
<name>A0A449BEI6_HAPAX</name>
<dbReference type="OrthoDB" id="9793135at2"/>
<dbReference type="EMBL" id="LR215048">
    <property type="protein sequence ID" value="VEU80720.1"/>
    <property type="molecule type" value="Genomic_DNA"/>
</dbReference>
<evidence type="ECO:0000313" key="1">
    <source>
        <dbReference type="EMBL" id="VEU80720.1"/>
    </source>
</evidence>
<keyword evidence="2" id="KW-1185">Reference proteome</keyword>
<evidence type="ECO:0000313" key="2">
    <source>
        <dbReference type="Proteomes" id="UP000289841"/>
    </source>
</evidence>
<protein>
    <submittedName>
        <fullName evidence="1">Uncharacterized protein</fullName>
    </submittedName>
</protein>
<dbReference type="AlphaFoldDB" id="A0A449BEI6"/>
<dbReference type="KEGG" id="aaxa:NCTC10138_01100"/>
<organism evidence="1 2">
    <name type="scientific">Haploplasma axanthum</name>
    <name type="common">Acholeplasma axanthum</name>
    <dbReference type="NCBI Taxonomy" id="29552"/>
    <lineage>
        <taxon>Bacteria</taxon>
        <taxon>Bacillati</taxon>
        <taxon>Mycoplasmatota</taxon>
        <taxon>Mollicutes</taxon>
        <taxon>Acholeplasmatales</taxon>
        <taxon>Acholeplasmataceae</taxon>
        <taxon>Haploplasma</taxon>
    </lineage>
</organism>